<evidence type="ECO:0000259" key="8">
    <source>
        <dbReference type="Pfam" id="PF01545"/>
    </source>
</evidence>
<dbReference type="Gene3D" id="3.30.70.1350">
    <property type="entry name" value="Cation efflux protein, cytoplasmic domain"/>
    <property type="match status" value="1"/>
</dbReference>
<comment type="subcellular location">
    <subcellularLocation>
        <location evidence="1">Membrane</location>
        <topology evidence="1">Multi-pass membrane protein</topology>
    </subcellularLocation>
</comment>
<dbReference type="STRING" id="60547.GCA_000751215_04912"/>
<evidence type="ECO:0000256" key="2">
    <source>
        <dbReference type="ARBA" id="ARBA00008114"/>
    </source>
</evidence>
<keyword evidence="6 7" id="KW-0472">Membrane</keyword>
<evidence type="ECO:0000256" key="3">
    <source>
        <dbReference type="ARBA" id="ARBA00022448"/>
    </source>
</evidence>
<dbReference type="SUPFAM" id="SSF160240">
    <property type="entry name" value="Cation efflux protein cytoplasmic domain-like"/>
    <property type="match status" value="1"/>
</dbReference>
<evidence type="ECO:0000256" key="7">
    <source>
        <dbReference type="SAM" id="Phobius"/>
    </source>
</evidence>
<evidence type="ECO:0000256" key="6">
    <source>
        <dbReference type="ARBA" id="ARBA00023136"/>
    </source>
</evidence>
<feature type="transmembrane region" description="Helical" evidence="7">
    <location>
        <begin position="87"/>
        <end position="105"/>
    </location>
</feature>
<dbReference type="Pfam" id="PF01545">
    <property type="entry name" value="Cation_efflux"/>
    <property type="match status" value="1"/>
</dbReference>
<feature type="transmembrane region" description="Helical" evidence="7">
    <location>
        <begin position="164"/>
        <end position="182"/>
    </location>
</feature>
<dbReference type="FunFam" id="1.20.1510.10:FF:000006">
    <property type="entry name" value="Divalent cation efflux transporter"/>
    <property type="match status" value="1"/>
</dbReference>
<keyword evidence="3" id="KW-0813">Transport</keyword>
<evidence type="ECO:0000256" key="1">
    <source>
        <dbReference type="ARBA" id="ARBA00004141"/>
    </source>
</evidence>
<protein>
    <submittedName>
        <fullName evidence="10">Cation diffusion facilitator family transporter</fullName>
    </submittedName>
</protein>
<organism evidence="10 11">
    <name type="scientific">Caballeronia glathei</name>
    <dbReference type="NCBI Taxonomy" id="60547"/>
    <lineage>
        <taxon>Bacteria</taxon>
        <taxon>Pseudomonadati</taxon>
        <taxon>Pseudomonadota</taxon>
        <taxon>Betaproteobacteria</taxon>
        <taxon>Burkholderiales</taxon>
        <taxon>Burkholderiaceae</taxon>
        <taxon>Caballeronia</taxon>
    </lineage>
</organism>
<evidence type="ECO:0000256" key="4">
    <source>
        <dbReference type="ARBA" id="ARBA00022692"/>
    </source>
</evidence>
<dbReference type="GO" id="GO:0016020">
    <property type="term" value="C:membrane"/>
    <property type="evidence" value="ECO:0007669"/>
    <property type="project" value="UniProtKB-SubCell"/>
</dbReference>
<keyword evidence="11" id="KW-1185">Reference proteome</keyword>
<comment type="similarity">
    <text evidence="2">Belongs to the cation diffusion facilitator (CDF) transporter (TC 2.A.4) family.</text>
</comment>
<dbReference type="Pfam" id="PF16916">
    <property type="entry name" value="ZT_dimer"/>
    <property type="match status" value="1"/>
</dbReference>
<feature type="domain" description="Cation efflux protein cytoplasmic" evidence="9">
    <location>
        <begin position="218"/>
        <end position="294"/>
    </location>
</feature>
<dbReference type="Gene3D" id="1.20.1510.10">
    <property type="entry name" value="Cation efflux protein transmembrane domain"/>
    <property type="match status" value="1"/>
</dbReference>
<dbReference type="Proteomes" id="UP000027466">
    <property type="component" value="Unassembled WGS sequence"/>
</dbReference>
<dbReference type="GO" id="GO:0008324">
    <property type="term" value="F:monoatomic cation transmembrane transporter activity"/>
    <property type="evidence" value="ECO:0007669"/>
    <property type="project" value="InterPro"/>
</dbReference>
<evidence type="ECO:0000313" key="11">
    <source>
        <dbReference type="Proteomes" id="UP000027466"/>
    </source>
</evidence>
<dbReference type="EMBL" id="JFHC01000050">
    <property type="protein sequence ID" value="KDR39872.1"/>
    <property type="molecule type" value="Genomic_DNA"/>
</dbReference>
<gene>
    <name evidence="10" type="ORF">BG61_29680</name>
</gene>
<dbReference type="InterPro" id="IPR058533">
    <property type="entry name" value="Cation_efflux_TM"/>
</dbReference>
<evidence type="ECO:0000256" key="5">
    <source>
        <dbReference type="ARBA" id="ARBA00022989"/>
    </source>
</evidence>
<reference evidence="10 11" key="1">
    <citation type="submission" date="2014-03" db="EMBL/GenBank/DDBJ databases">
        <title>Draft Genome Sequences of Four Burkholderia Strains.</title>
        <authorList>
            <person name="Liu X.Y."/>
            <person name="Li C.X."/>
            <person name="Xu J.H."/>
        </authorList>
    </citation>
    <scope>NUCLEOTIDE SEQUENCE [LARGE SCALE GENOMIC DNA]</scope>
    <source>
        <strain evidence="10 11">DSM 50014</strain>
    </source>
</reference>
<dbReference type="RefSeq" id="WP_035936560.1">
    <property type="nucleotide sequence ID" value="NZ_CADFFX010000013.1"/>
</dbReference>
<dbReference type="PANTHER" id="PTHR43840">
    <property type="entry name" value="MITOCHONDRIAL METAL TRANSPORTER 1-RELATED"/>
    <property type="match status" value="1"/>
</dbReference>
<proteinExistence type="inferred from homology"/>
<evidence type="ECO:0000313" key="10">
    <source>
        <dbReference type="EMBL" id="KDR39872.1"/>
    </source>
</evidence>
<feature type="domain" description="Cation efflux protein transmembrane" evidence="8">
    <location>
        <begin position="21"/>
        <end position="212"/>
    </location>
</feature>
<dbReference type="PANTHER" id="PTHR43840:SF15">
    <property type="entry name" value="MITOCHONDRIAL METAL TRANSPORTER 1-RELATED"/>
    <property type="match status" value="1"/>
</dbReference>
<sequence>MSLSPARAAEKQEVARRTTYTSIALNAVLTTAQIAVGIFAHSQALIADGVHSFADLVSDFVVLIANRHGAVAPDDDHNYGHSRYETVASLFLGGLLIAVGCGMLWRAGERIANLQDIPPVHSSALFVALTVLVSKEALFRYMLRAAQSVRSAMLIANAWHARSDAASSLVVALGIMGSMAGLQVLDPIAAAIVGFMVAKMGWKFGWDALQDLSDRALDQATADDLRALLLSTPGVRDVHELRTRKMGDLAIVDAHILVDPLISVSEGHYIAESARALLLKDARVVDALIHVDPESDALRPPPGRLPMRGAVSEAVRAALSAQGLSFAALNLHYLSPGFDVDVLLPMPSGEEERARLAERLDKVDVGALRRRLGAREIRFALAMRTPAAGASGDPSATDAAAAPR</sequence>
<accession>A0A069PHN3</accession>
<dbReference type="SUPFAM" id="SSF161111">
    <property type="entry name" value="Cation efflux protein transmembrane domain-like"/>
    <property type="match status" value="1"/>
</dbReference>
<dbReference type="NCBIfam" id="TIGR01297">
    <property type="entry name" value="CDF"/>
    <property type="match status" value="1"/>
</dbReference>
<comment type="caution">
    <text evidence="10">The sequence shown here is derived from an EMBL/GenBank/DDBJ whole genome shotgun (WGS) entry which is preliminary data.</text>
</comment>
<keyword evidence="5 7" id="KW-1133">Transmembrane helix</keyword>
<dbReference type="InterPro" id="IPR036837">
    <property type="entry name" value="Cation_efflux_CTD_sf"/>
</dbReference>
<dbReference type="InterPro" id="IPR050291">
    <property type="entry name" value="CDF_Transporter"/>
</dbReference>
<name>A0A069PHN3_9BURK</name>
<dbReference type="InterPro" id="IPR002524">
    <property type="entry name" value="Cation_efflux"/>
</dbReference>
<evidence type="ECO:0000259" key="9">
    <source>
        <dbReference type="Pfam" id="PF16916"/>
    </source>
</evidence>
<dbReference type="InterPro" id="IPR027469">
    <property type="entry name" value="Cation_efflux_TMD_sf"/>
</dbReference>
<dbReference type="InterPro" id="IPR027470">
    <property type="entry name" value="Cation_efflux_CTD"/>
</dbReference>
<dbReference type="AlphaFoldDB" id="A0A069PHN3"/>
<keyword evidence="4 7" id="KW-0812">Transmembrane</keyword>